<keyword evidence="1" id="KW-0812">Transmembrane</keyword>
<reference evidence="2 3" key="1">
    <citation type="submission" date="2021-05" db="EMBL/GenBank/DDBJ databases">
        <title>Ecology and evolution of chlamydial symbionts of arthropods.</title>
        <authorList>
            <person name="Halter T."/>
            <person name="Sixt B.S."/>
            <person name="Toenshoff E.R."/>
            <person name="Koestlbacher S."/>
            <person name="Schulz F."/>
            <person name="Kostanjsek R."/>
            <person name="Collingro A."/>
            <person name="Hendrickx F."/>
            <person name="Horn M."/>
        </authorList>
    </citation>
    <scope>NUCLEOTIDE SEQUENCE [LARGE SCALE GENOMIC DNA]</scope>
    <source>
        <strain evidence="2 3">15C</strain>
    </source>
</reference>
<keyword evidence="3" id="KW-1185">Reference proteome</keyword>
<keyword evidence="1" id="KW-0472">Membrane</keyword>
<proteinExistence type="predicted"/>
<accession>A0ABX8Z0U1</accession>
<dbReference type="EMBL" id="CP075585">
    <property type="protein sequence ID" value="QZA59053.1"/>
    <property type="molecule type" value="Genomic_DNA"/>
</dbReference>
<evidence type="ECO:0000313" key="2">
    <source>
        <dbReference type="EMBL" id="QZA59053.1"/>
    </source>
</evidence>
<evidence type="ECO:0000256" key="1">
    <source>
        <dbReference type="SAM" id="Phobius"/>
    </source>
</evidence>
<evidence type="ECO:0000313" key="3">
    <source>
        <dbReference type="Proteomes" id="UP000822862"/>
    </source>
</evidence>
<dbReference type="Proteomes" id="UP000822862">
    <property type="component" value="Chromosome"/>
</dbReference>
<feature type="transmembrane region" description="Helical" evidence="1">
    <location>
        <begin position="82"/>
        <end position="113"/>
    </location>
</feature>
<sequence length="344" mass="37869">MACSVASTASMVIPLNTQSHEVFENKSSELVQPGETLTEILLDSKSLPSSVVISNYKDLKSRLVTVLSNTACNVAVIEATRFLAIIGLVCSAVSSVLLPALGFAAIAVGACVLKNRAIQLDEKNLGISDIQEVTNQTLSRSPSIRSQMNQAISNRSERASLNPISEEALREVNVAPDIKEAFLDSLGDRKNFSMKEAIEKRYDLLTICYSYLHGKTGEMPQTLSKGSIKNHKTQTYFEKKFKDCLAKVSREFKDSISSDGKGNVILNVNNTQNSLKEANPSLIMKIVKELHQEISQEGYKQGKSDLGKNHATNADHAKEYIGQLEKYELLQKLHFAEDVNKTNT</sequence>
<name>A0ABX8Z0U1_9BACT</name>
<organism evidence="2 3">
    <name type="scientific">Candidatus Rhabdochlamydia porcellionis</name>
    <dbReference type="NCBI Taxonomy" id="225148"/>
    <lineage>
        <taxon>Bacteria</taxon>
        <taxon>Pseudomonadati</taxon>
        <taxon>Chlamydiota</taxon>
        <taxon>Chlamydiia</taxon>
        <taxon>Parachlamydiales</taxon>
        <taxon>Candidatus Rhabdochlamydiaceae</taxon>
        <taxon>Candidatus Rhabdochlamydia</taxon>
    </lineage>
</organism>
<dbReference type="RefSeq" id="WP_194844848.1">
    <property type="nucleotide sequence ID" value="NZ_CP075585.1"/>
</dbReference>
<gene>
    <name evidence="2" type="ORF">RHAB15C_0000937</name>
</gene>
<protein>
    <submittedName>
        <fullName evidence="2">Uncharacterized protein</fullName>
    </submittedName>
</protein>
<keyword evidence="1" id="KW-1133">Transmembrane helix</keyword>